<dbReference type="AlphaFoldDB" id="C5FKI6"/>
<dbReference type="HOGENOM" id="CLU_012494_6_3_1"/>
<sequence>MRGRRKFKMSQLHEEWLAFEASSSPPAAPVATIQEKRAYMAGYMLRKNTDYLVDIEPRFAKDTTVSGSFITARDSTRIPVRIYDSGIPSPKAIVIFYHGGGLANWDLDTEDMFCRRVSIDAETVVFSIGYRLAPEHPFPVPANDAWDGFIFVAENLKVFLPRHDGSSVDIVVAGTSAGGQLAAVISQLARDYQKDSSYKDRGWRLKGTCLRSPVTVYGADKTFVPPQFRDMHVSWAEQYEAAGLNREGMKVTHDHYTVPDSEKCNPLAYPLWGEFAGLAPTFIQICGVDILRDDGACYLQALIRAGVSVHARTYAYDGV</sequence>
<dbReference type="Gene3D" id="3.40.50.1820">
    <property type="entry name" value="alpha/beta hydrolase"/>
    <property type="match status" value="1"/>
</dbReference>
<accession>C5FKI6</accession>
<organism evidence="3 4">
    <name type="scientific">Arthroderma otae (strain ATCC MYA-4605 / CBS 113480)</name>
    <name type="common">Microsporum canis</name>
    <dbReference type="NCBI Taxonomy" id="554155"/>
    <lineage>
        <taxon>Eukaryota</taxon>
        <taxon>Fungi</taxon>
        <taxon>Dikarya</taxon>
        <taxon>Ascomycota</taxon>
        <taxon>Pezizomycotina</taxon>
        <taxon>Eurotiomycetes</taxon>
        <taxon>Eurotiomycetidae</taxon>
        <taxon>Onygenales</taxon>
        <taxon>Arthrodermataceae</taxon>
        <taxon>Microsporum</taxon>
    </lineage>
</organism>
<dbReference type="GeneID" id="9225048"/>
<gene>
    <name evidence="3" type="ORF">MCYG_03027</name>
</gene>
<name>C5FKI6_ARTOC</name>
<dbReference type="STRING" id="554155.C5FKI6"/>
<feature type="domain" description="Alpha/beta hydrolase fold-3" evidence="2">
    <location>
        <begin position="94"/>
        <end position="314"/>
    </location>
</feature>
<dbReference type="OrthoDB" id="4182308at2759"/>
<dbReference type="OMA" id="IPINDGW"/>
<dbReference type="Pfam" id="PF07859">
    <property type="entry name" value="Abhydrolase_3"/>
    <property type="match status" value="1"/>
</dbReference>
<dbReference type="EMBL" id="DS995703">
    <property type="protein sequence ID" value="EEQ30208.1"/>
    <property type="molecule type" value="Genomic_DNA"/>
</dbReference>
<evidence type="ECO:0000313" key="4">
    <source>
        <dbReference type="Proteomes" id="UP000002035"/>
    </source>
</evidence>
<protein>
    <submittedName>
        <fullName evidence="3">Alpha/beta hydrolase fold-3 domain-containing protein</fullName>
    </submittedName>
</protein>
<dbReference type="PANTHER" id="PTHR48081:SF8">
    <property type="entry name" value="ALPHA_BETA HYDROLASE FOLD-3 DOMAIN-CONTAINING PROTEIN-RELATED"/>
    <property type="match status" value="1"/>
</dbReference>
<dbReference type="Proteomes" id="UP000002035">
    <property type="component" value="Unassembled WGS sequence"/>
</dbReference>
<evidence type="ECO:0000259" key="2">
    <source>
        <dbReference type="Pfam" id="PF07859"/>
    </source>
</evidence>
<dbReference type="VEuPathDB" id="FungiDB:MCYG_03027"/>
<dbReference type="InterPro" id="IPR013094">
    <property type="entry name" value="AB_hydrolase_3"/>
</dbReference>
<evidence type="ECO:0000256" key="1">
    <source>
        <dbReference type="ARBA" id="ARBA00022801"/>
    </source>
</evidence>
<evidence type="ECO:0000313" key="3">
    <source>
        <dbReference type="EMBL" id="EEQ30208.1"/>
    </source>
</evidence>
<dbReference type="RefSeq" id="XP_002847521.1">
    <property type="nucleotide sequence ID" value="XM_002847475.1"/>
</dbReference>
<dbReference type="SUPFAM" id="SSF53474">
    <property type="entry name" value="alpha/beta-Hydrolases"/>
    <property type="match status" value="1"/>
</dbReference>
<keyword evidence="4" id="KW-1185">Reference proteome</keyword>
<dbReference type="PANTHER" id="PTHR48081">
    <property type="entry name" value="AB HYDROLASE SUPERFAMILY PROTEIN C4A8.06C"/>
    <property type="match status" value="1"/>
</dbReference>
<reference evidence="4" key="1">
    <citation type="journal article" date="2012" name="MBio">
        <title>Comparative genome analysis of Trichophyton rubrum and related dermatophytes reveals candidate genes involved in infection.</title>
        <authorList>
            <person name="Martinez D.A."/>
            <person name="Oliver B.G."/>
            <person name="Graeser Y."/>
            <person name="Goldberg J.M."/>
            <person name="Li W."/>
            <person name="Martinez-Rossi N.M."/>
            <person name="Monod M."/>
            <person name="Shelest E."/>
            <person name="Barton R.C."/>
            <person name="Birch E."/>
            <person name="Brakhage A.A."/>
            <person name="Chen Z."/>
            <person name="Gurr S.J."/>
            <person name="Heiman D."/>
            <person name="Heitman J."/>
            <person name="Kosti I."/>
            <person name="Rossi A."/>
            <person name="Saif S."/>
            <person name="Samalova M."/>
            <person name="Saunders C.W."/>
            <person name="Shea T."/>
            <person name="Summerbell R.C."/>
            <person name="Xu J."/>
            <person name="Young S."/>
            <person name="Zeng Q."/>
            <person name="Birren B.W."/>
            <person name="Cuomo C.A."/>
            <person name="White T.C."/>
        </authorList>
    </citation>
    <scope>NUCLEOTIDE SEQUENCE [LARGE SCALE GENOMIC DNA]</scope>
    <source>
        <strain evidence="4">ATCC MYA-4605 / CBS 113480</strain>
    </source>
</reference>
<dbReference type="InterPro" id="IPR050300">
    <property type="entry name" value="GDXG_lipolytic_enzyme"/>
</dbReference>
<dbReference type="InterPro" id="IPR029058">
    <property type="entry name" value="AB_hydrolase_fold"/>
</dbReference>
<dbReference type="GO" id="GO:0016787">
    <property type="term" value="F:hydrolase activity"/>
    <property type="evidence" value="ECO:0007669"/>
    <property type="project" value="UniProtKB-KW"/>
</dbReference>
<keyword evidence="1 3" id="KW-0378">Hydrolase</keyword>
<dbReference type="eggNOG" id="KOG1515">
    <property type="taxonomic scope" value="Eukaryota"/>
</dbReference>
<proteinExistence type="predicted"/>